<dbReference type="AlphaFoldDB" id="W0RKM4"/>
<sequence length="205" mass="22131">MSTPVRIQIDLRNGSVNVEAPVEAIDTIFDRLDSFLPRLVAAHDDSEEEDADDLGAPESESDTPPVQAGTGTASSASNLASKGGTTRKRGAAKPETFKSVNLGLDDAQRKAFKEFFSAKQPKGQSQEVLVVAAWLTQQANLTSLSKDQVFTALRTVGARVPTRLSSVMSNLVLKGVMVRDDKNFVLHHTGEDFVTHELPKPAETK</sequence>
<dbReference type="OrthoDB" id="659934at2"/>
<dbReference type="HOGENOM" id="CLU_1359621_0_0_0"/>
<dbReference type="KEGG" id="gba:J421_3769"/>
<dbReference type="RefSeq" id="WP_025412757.1">
    <property type="nucleotide sequence ID" value="NZ_CP007128.1"/>
</dbReference>
<organism evidence="2 3">
    <name type="scientific">Gemmatirosa kalamazoonensis</name>
    <dbReference type="NCBI Taxonomy" id="861299"/>
    <lineage>
        <taxon>Bacteria</taxon>
        <taxon>Pseudomonadati</taxon>
        <taxon>Gemmatimonadota</taxon>
        <taxon>Gemmatimonadia</taxon>
        <taxon>Gemmatimonadales</taxon>
        <taxon>Gemmatimonadaceae</taxon>
        <taxon>Gemmatirosa</taxon>
    </lineage>
</organism>
<dbReference type="EMBL" id="CP007128">
    <property type="protein sequence ID" value="AHG91306.1"/>
    <property type="molecule type" value="Genomic_DNA"/>
</dbReference>
<keyword evidence="3" id="KW-1185">Reference proteome</keyword>
<feature type="region of interest" description="Disordered" evidence="1">
    <location>
        <begin position="44"/>
        <end position="97"/>
    </location>
</feature>
<evidence type="ECO:0000256" key="1">
    <source>
        <dbReference type="SAM" id="MobiDB-lite"/>
    </source>
</evidence>
<reference evidence="2 3" key="1">
    <citation type="journal article" date="2014" name="Genome Announc.">
        <title>Genome Sequence and Methylome of Soil Bacterium Gemmatirosa kalamazoonensis KBS708T, a Member of the Rarely Cultivated Gemmatimonadetes Phylum.</title>
        <authorList>
            <person name="Debruyn J.M."/>
            <person name="Radosevich M."/>
            <person name="Wommack K.E."/>
            <person name="Polson S.W."/>
            <person name="Hauser L.J."/>
            <person name="Fawaz M.N."/>
            <person name="Korlach J."/>
            <person name="Tsai Y.C."/>
        </authorList>
    </citation>
    <scope>NUCLEOTIDE SEQUENCE [LARGE SCALE GENOMIC DNA]</scope>
    <source>
        <strain evidence="2 3">KBS708</strain>
    </source>
</reference>
<feature type="compositionally biased region" description="Polar residues" evidence="1">
    <location>
        <begin position="69"/>
        <end position="84"/>
    </location>
</feature>
<evidence type="ECO:0000313" key="3">
    <source>
        <dbReference type="Proteomes" id="UP000019151"/>
    </source>
</evidence>
<accession>W0RKM4</accession>
<evidence type="ECO:0000313" key="2">
    <source>
        <dbReference type="EMBL" id="AHG91306.1"/>
    </source>
</evidence>
<gene>
    <name evidence="2" type="ORF">J421_3769</name>
</gene>
<dbReference type="InParanoid" id="W0RKM4"/>
<protein>
    <submittedName>
        <fullName evidence="2">Uncharacterized protein</fullName>
    </submittedName>
</protein>
<proteinExistence type="predicted"/>
<dbReference type="Proteomes" id="UP000019151">
    <property type="component" value="Chromosome"/>
</dbReference>
<feature type="compositionally biased region" description="Acidic residues" evidence="1">
    <location>
        <begin position="45"/>
        <end position="61"/>
    </location>
</feature>
<name>W0RKM4_9BACT</name>